<sequence>MPVGEFEHRLPDAVAHLVHERQRYALAARRSVLGRSWPVVCDELLGHYEAVRGRRTTQAA</sequence>
<protein>
    <submittedName>
        <fullName evidence="1">Glycosyl transferase family protein</fullName>
        <ecNumber evidence="1">2.4.1.-</ecNumber>
    </submittedName>
</protein>
<keyword evidence="1" id="KW-0808">Transferase</keyword>
<dbReference type="Proteomes" id="UP000046680">
    <property type="component" value="Unassembled WGS sequence"/>
</dbReference>
<keyword evidence="1" id="KW-0328">Glycosyltransferase</keyword>
<accession>A0A654U7X2</accession>
<proteinExistence type="predicted"/>
<name>A0A654U7X2_MYCTX</name>
<dbReference type="GO" id="GO:0016757">
    <property type="term" value="F:glycosyltransferase activity"/>
    <property type="evidence" value="ECO:0007669"/>
    <property type="project" value="UniProtKB-KW"/>
</dbReference>
<dbReference type="EMBL" id="CGCX01003039">
    <property type="protein sequence ID" value="CFS18141.1"/>
    <property type="molecule type" value="Genomic_DNA"/>
</dbReference>
<reference evidence="1 2" key="1">
    <citation type="submission" date="2015-03" db="EMBL/GenBank/DDBJ databases">
        <authorList>
            <consortium name="Pathogen Informatics"/>
        </authorList>
    </citation>
    <scope>NUCLEOTIDE SEQUENCE [LARGE SCALE GENOMIC DNA]</scope>
    <source>
        <strain evidence="1 2">C09601061</strain>
    </source>
</reference>
<organism evidence="1 2">
    <name type="scientific">Mycobacterium tuberculosis</name>
    <dbReference type="NCBI Taxonomy" id="1773"/>
    <lineage>
        <taxon>Bacteria</taxon>
        <taxon>Bacillati</taxon>
        <taxon>Actinomycetota</taxon>
        <taxon>Actinomycetes</taxon>
        <taxon>Mycobacteriales</taxon>
        <taxon>Mycobacteriaceae</taxon>
        <taxon>Mycobacterium</taxon>
        <taxon>Mycobacterium tuberculosis complex</taxon>
    </lineage>
</organism>
<evidence type="ECO:0000313" key="1">
    <source>
        <dbReference type="EMBL" id="CFS18141.1"/>
    </source>
</evidence>
<gene>
    <name evidence="1" type="primary">mgtA</name>
    <name evidence="1" type="ORF">ERS007657_04425</name>
</gene>
<evidence type="ECO:0000313" key="2">
    <source>
        <dbReference type="Proteomes" id="UP000046680"/>
    </source>
</evidence>
<dbReference type="EC" id="2.4.1.-" evidence="1"/>
<dbReference type="AlphaFoldDB" id="A0A654U7X2"/>